<dbReference type="Gene3D" id="3.10.20.90">
    <property type="entry name" value="Phosphatidylinositol 3-kinase Catalytic Subunit, Chain A, domain 1"/>
    <property type="match status" value="1"/>
</dbReference>
<organism evidence="5 6">
    <name type="scientific">Symbiochloris irregularis</name>
    <dbReference type="NCBI Taxonomy" id="706552"/>
    <lineage>
        <taxon>Eukaryota</taxon>
        <taxon>Viridiplantae</taxon>
        <taxon>Chlorophyta</taxon>
        <taxon>core chlorophytes</taxon>
        <taxon>Trebouxiophyceae</taxon>
        <taxon>Trebouxiales</taxon>
        <taxon>Trebouxiaceae</taxon>
        <taxon>Symbiochloris</taxon>
    </lineage>
</organism>
<dbReference type="GO" id="GO:0097352">
    <property type="term" value="P:autophagosome maturation"/>
    <property type="evidence" value="ECO:0007669"/>
    <property type="project" value="TreeGrafter"/>
</dbReference>
<dbReference type="InterPro" id="IPR029071">
    <property type="entry name" value="Ubiquitin-like_domsf"/>
</dbReference>
<dbReference type="GO" id="GO:0034727">
    <property type="term" value="P:piecemeal microautophagy of the nucleus"/>
    <property type="evidence" value="ECO:0007669"/>
    <property type="project" value="TreeGrafter"/>
</dbReference>
<accession>A0AAW1NZD8</accession>
<dbReference type="EMBL" id="JALJOQ010000098">
    <property type="protein sequence ID" value="KAK9798493.1"/>
    <property type="molecule type" value="Genomic_DNA"/>
</dbReference>
<keyword evidence="3 4" id="KW-0072">Autophagy</keyword>
<evidence type="ECO:0000256" key="4">
    <source>
        <dbReference type="RuleBase" id="RU361201"/>
    </source>
</evidence>
<keyword evidence="1 4" id="KW-1017">Isopeptide bond</keyword>
<dbReference type="Pfam" id="PF04110">
    <property type="entry name" value="APG12"/>
    <property type="match status" value="1"/>
</dbReference>
<dbReference type="GO" id="GO:0019776">
    <property type="term" value="F:Atg8-family ligase activity"/>
    <property type="evidence" value="ECO:0007669"/>
    <property type="project" value="TreeGrafter"/>
</dbReference>
<keyword evidence="6" id="KW-1185">Reference proteome</keyword>
<evidence type="ECO:0000313" key="5">
    <source>
        <dbReference type="EMBL" id="KAK9798493.1"/>
    </source>
</evidence>
<reference evidence="5 6" key="1">
    <citation type="journal article" date="2024" name="Nat. Commun.">
        <title>Phylogenomics reveals the evolutionary origins of lichenization in chlorophyte algae.</title>
        <authorList>
            <person name="Puginier C."/>
            <person name="Libourel C."/>
            <person name="Otte J."/>
            <person name="Skaloud P."/>
            <person name="Haon M."/>
            <person name="Grisel S."/>
            <person name="Petersen M."/>
            <person name="Berrin J.G."/>
            <person name="Delaux P.M."/>
            <person name="Dal Grande F."/>
            <person name="Keller J."/>
        </authorList>
    </citation>
    <scope>NUCLEOTIDE SEQUENCE [LARGE SCALE GENOMIC DNA]</scope>
    <source>
        <strain evidence="5 6">SAG 2036</strain>
    </source>
</reference>
<dbReference type="SUPFAM" id="SSF54236">
    <property type="entry name" value="Ubiquitin-like"/>
    <property type="match status" value="1"/>
</dbReference>
<gene>
    <name evidence="5" type="ORF">WJX73_000975</name>
</gene>
<dbReference type="AlphaFoldDB" id="A0AAW1NZD8"/>
<dbReference type="Proteomes" id="UP001465755">
    <property type="component" value="Unassembled WGS sequence"/>
</dbReference>
<dbReference type="PANTHER" id="PTHR13385">
    <property type="entry name" value="AUTOPHAGY PROTEIN 12"/>
    <property type="match status" value="1"/>
</dbReference>
<name>A0AAW1NZD8_9CHLO</name>
<comment type="similarity">
    <text evidence="4">Belongs to the ATG12 family.</text>
</comment>
<dbReference type="GO" id="GO:0000421">
    <property type="term" value="C:autophagosome membrane"/>
    <property type="evidence" value="ECO:0007669"/>
    <property type="project" value="TreeGrafter"/>
</dbReference>
<proteinExistence type="inferred from homology"/>
<keyword evidence="2 4" id="KW-0833">Ubl conjugation pathway</keyword>
<comment type="caution">
    <text evidence="5">The sequence shown here is derived from an EMBL/GenBank/DDBJ whole genome shotgun (WGS) entry which is preliminary data.</text>
</comment>
<evidence type="ECO:0000256" key="3">
    <source>
        <dbReference type="ARBA" id="ARBA00023006"/>
    </source>
</evidence>
<sequence length="86" mass="9544">MEAVVVHLQAIGDAPLLKHQAFKVGAAEPFAKVAETLRKRTKKDRLFLYLNQAFCPSLEESVGALYQAYGSEGRLYVQYATTPAWA</sequence>
<dbReference type="GO" id="GO:0000045">
    <property type="term" value="P:autophagosome assembly"/>
    <property type="evidence" value="ECO:0007669"/>
    <property type="project" value="InterPro"/>
</dbReference>
<evidence type="ECO:0000256" key="2">
    <source>
        <dbReference type="ARBA" id="ARBA00022786"/>
    </source>
</evidence>
<dbReference type="GO" id="GO:0034274">
    <property type="term" value="C:Atg12-Atg5-Atg16 complex"/>
    <property type="evidence" value="ECO:0007669"/>
    <property type="project" value="TreeGrafter"/>
</dbReference>
<dbReference type="GO" id="GO:0034045">
    <property type="term" value="C:phagophore assembly site membrane"/>
    <property type="evidence" value="ECO:0007669"/>
    <property type="project" value="TreeGrafter"/>
</dbReference>
<comment type="subunit">
    <text evidence="4">Forms a conjugate with ATG5.</text>
</comment>
<evidence type="ECO:0000313" key="6">
    <source>
        <dbReference type="Proteomes" id="UP001465755"/>
    </source>
</evidence>
<evidence type="ECO:0000256" key="1">
    <source>
        <dbReference type="ARBA" id="ARBA00022499"/>
    </source>
</evidence>
<protein>
    <recommendedName>
        <fullName evidence="4">Ubiquitin-like protein ATG12</fullName>
    </recommendedName>
</protein>
<dbReference type="InterPro" id="IPR007242">
    <property type="entry name" value="Atg12"/>
</dbReference>
<dbReference type="GO" id="GO:0061723">
    <property type="term" value="P:glycophagy"/>
    <property type="evidence" value="ECO:0007669"/>
    <property type="project" value="TreeGrafter"/>
</dbReference>
<dbReference type="GO" id="GO:0000422">
    <property type="term" value="P:autophagy of mitochondrion"/>
    <property type="evidence" value="ECO:0007669"/>
    <property type="project" value="TreeGrafter"/>
</dbReference>
<comment type="function">
    <text evidence="4">Ubiquitin-like protein involved in cytoplasm to vacuole transport (Cvt) and autophagic vesicle formation.</text>
</comment>
<dbReference type="CDD" id="cd01612">
    <property type="entry name" value="Ubl_ATG12"/>
    <property type="match status" value="1"/>
</dbReference>
<dbReference type="PANTHER" id="PTHR13385:SF0">
    <property type="entry name" value="UBIQUITIN-LIKE PROTEIN ATG12"/>
    <property type="match status" value="1"/>
</dbReference>